<accession>A0A4Y2HV85</accession>
<sequence>MSKVRKTKGMELTEVKWETITTTQRDQRAKASDTIDREHIEENHLSNSENEVNDLRDIDDLSDDDSDASESNYFTKTI</sequence>
<evidence type="ECO:0000313" key="3">
    <source>
        <dbReference type="EMBL" id="GBM68922.1"/>
    </source>
</evidence>
<dbReference type="EMBL" id="BGPR01104226">
    <property type="protein sequence ID" value="GBM68949.1"/>
    <property type="molecule type" value="Genomic_DNA"/>
</dbReference>
<name>A0A4Y2HV85_ARAVE</name>
<proteinExistence type="predicted"/>
<dbReference type="EMBL" id="BGPR01104218">
    <property type="protein sequence ID" value="GBM68922.1"/>
    <property type="molecule type" value="Genomic_DNA"/>
</dbReference>
<evidence type="ECO:0000256" key="1">
    <source>
        <dbReference type="SAM" id="MobiDB-lite"/>
    </source>
</evidence>
<dbReference type="AlphaFoldDB" id="A0A4Y2HV85"/>
<comment type="caution">
    <text evidence="4">The sequence shown here is derived from an EMBL/GenBank/DDBJ whole genome shotgun (WGS) entry which is preliminary data.</text>
</comment>
<feature type="region of interest" description="Disordered" evidence="1">
    <location>
        <begin position="22"/>
        <end position="78"/>
    </location>
</feature>
<protein>
    <submittedName>
        <fullName evidence="4">Uncharacterized protein</fullName>
    </submittedName>
</protein>
<gene>
    <name evidence="4" type="ORF">AVEN_210473_1</name>
    <name evidence="2" type="ORF">AVEN_64454_1</name>
    <name evidence="3" type="ORF">AVEN_91032_1</name>
</gene>
<feature type="compositionally biased region" description="Polar residues" evidence="1">
    <location>
        <begin position="69"/>
        <end position="78"/>
    </location>
</feature>
<feature type="compositionally biased region" description="Basic and acidic residues" evidence="1">
    <location>
        <begin position="25"/>
        <end position="44"/>
    </location>
</feature>
<evidence type="ECO:0000313" key="4">
    <source>
        <dbReference type="EMBL" id="GBM68949.1"/>
    </source>
</evidence>
<dbReference type="Proteomes" id="UP000499080">
    <property type="component" value="Unassembled WGS sequence"/>
</dbReference>
<keyword evidence="5" id="KW-1185">Reference proteome</keyword>
<evidence type="ECO:0000313" key="2">
    <source>
        <dbReference type="EMBL" id="GBM68911.1"/>
    </source>
</evidence>
<dbReference type="EMBL" id="BGPR01104214">
    <property type="protein sequence ID" value="GBM68911.1"/>
    <property type="molecule type" value="Genomic_DNA"/>
</dbReference>
<organism evidence="4 5">
    <name type="scientific">Araneus ventricosus</name>
    <name type="common">Orbweaver spider</name>
    <name type="synonym">Epeira ventricosa</name>
    <dbReference type="NCBI Taxonomy" id="182803"/>
    <lineage>
        <taxon>Eukaryota</taxon>
        <taxon>Metazoa</taxon>
        <taxon>Ecdysozoa</taxon>
        <taxon>Arthropoda</taxon>
        <taxon>Chelicerata</taxon>
        <taxon>Arachnida</taxon>
        <taxon>Araneae</taxon>
        <taxon>Araneomorphae</taxon>
        <taxon>Entelegynae</taxon>
        <taxon>Araneoidea</taxon>
        <taxon>Araneidae</taxon>
        <taxon>Araneus</taxon>
    </lineage>
</organism>
<reference evidence="4 5" key="1">
    <citation type="journal article" date="2019" name="Sci. Rep.">
        <title>Orb-weaving spider Araneus ventricosus genome elucidates the spidroin gene catalogue.</title>
        <authorList>
            <person name="Kono N."/>
            <person name="Nakamura H."/>
            <person name="Ohtoshi R."/>
            <person name="Moran D.A.P."/>
            <person name="Shinohara A."/>
            <person name="Yoshida Y."/>
            <person name="Fujiwara M."/>
            <person name="Mori M."/>
            <person name="Tomita M."/>
            <person name="Arakawa K."/>
        </authorList>
    </citation>
    <scope>NUCLEOTIDE SEQUENCE [LARGE SCALE GENOMIC DNA]</scope>
</reference>
<evidence type="ECO:0000313" key="5">
    <source>
        <dbReference type="Proteomes" id="UP000499080"/>
    </source>
</evidence>